<dbReference type="Proteomes" id="UP000199118">
    <property type="component" value="Unassembled WGS sequence"/>
</dbReference>
<evidence type="ECO:0000313" key="7">
    <source>
        <dbReference type="Proteomes" id="UP000199118"/>
    </source>
</evidence>
<dbReference type="GO" id="GO:0051537">
    <property type="term" value="F:2 iron, 2 sulfur cluster binding"/>
    <property type="evidence" value="ECO:0007669"/>
    <property type="project" value="UniProtKB-KW"/>
</dbReference>
<gene>
    <name evidence="6" type="ORF">SAMN05444336_102495</name>
</gene>
<dbReference type="GO" id="GO:0046872">
    <property type="term" value="F:metal ion binding"/>
    <property type="evidence" value="ECO:0007669"/>
    <property type="project" value="UniProtKB-KW"/>
</dbReference>
<evidence type="ECO:0000259" key="5">
    <source>
        <dbReference type="SMART" id="SM00704"/>
    </source>
</evidence>
<keyword evidence="3" id="KW-0408">Iron</keyword>
<feature type="domain" description="Iron-binding zinc finger CDGSH type" evidence="5">
    <location>
        <begin position="14"/>
        <end position="51"/>
    </location>
</feature>
<keyword evidence="2" id="KW-0479">Metal-binding</keyword>
<evidence type="ECO:0000313" key="6">
    <source>
        <dbReference type="EMBL" id="SDW84059.1"/>
    </source>
</evidence>
<dbReference type="InterPro" id="IPR018967">
    <property type="entry name" value="FeS-contain_CDGSH-typ"/>
</dbReference>
<dbReference type="Gene3D" id="3.40.5.90">
    <property type="entry name" value="CDGSH iron-sulfur domain, mitoNEET-type"/>
    <property type="match status" value="2"/>
</dbReference>
<feature type="domain" description="Iron-binding zinc finger CDGSH type" evidence="5">
    <location>
        <begin position="52"/>
        <end position="83"/>
    </location>
</feature>
<evidence type="ECO:0000256" key="2">
    <source>
        <dbReference type="ARBA" id="ARBA00022723"/>
    </source>
</evidence>
<protein>
    <submittedName>
        <fullName evidence="6">Iron-binding zinc finger CDGSH type</fullName>
    </submittedName>
</protein>
<keyword evidence="4" id="KW-0411">Iron-sulfur</keyword>
<dbReference type="GO" id="GO:0005737">
    <property type="term" value="C:cytoplasm"/>
    <property type="evidence" value="ECO:0007669"/>
    <property type="project" value="UniProtKB-ARBA"/>
</dbReference>
<keyword evidence="1" id="KW-0001">2Fe-2S</keyword>
<dbReference type="InterPro" id="IPR052950">
    <property type="entry name" value="CISD"/>
</dbReference>
<dbReference type="InterPro" id="IPR042216">
    <property type="entry name" value="MitoNEET_CISD"/>
</dbReference>
<dbReference type="OrthoDB" id="9795032at2"/>
<proteinExistence type="predicted"/>
<dbReference type="Pfam" id="PF09360">
    <property type="entry name" value="zf-CDGSH"/>
    <property type="match status" value="1"/>
</dbReference>
<evidence type="ECO:0000256" key="3">
    <source>
        <dbReference type="ARBA" id="ARBA00023004"/>
    </source>
</evidence>
<evidence type="ECO:0000256" key="1">
    <source>
        <dbReference type="ARBA" id="ARBA00022714"/>
    </source>
</evidence>
<dbReference type="PANTHER" id="PTHR46491:SF3">
    <property type="entry name" value="CDGSH IRON-SULFUR DOMAIN-CONTAINING PROTEIN 3, MITOCHONDRIAL"/>
    <property type="match status" value="1"/>
</dbReference>
<name>A0A1H2WVP7_9RHOB</name>
<accession>A0A1H2WVP7</accession>
<dbReference type="SMART" id="SM00704">
    <property type="entry name" value="ZnF_CDGSH"/>
    <property type="match status" value="2"/>
</dbReference>
<evidence type="ECO:0000256" key="4">
    <source>
        <dbReference type="ARBA" id="ARBA00023014"/>
    </source>
</evidence>
<dbReference type="EMBL" id="FNMZ01000002">
    <property type="protein sequence ID" value="SDW84059.1"/>
    <property type="molecule type" value="Genomic_DNA"/>
</dbReference>
<dbReference type="STRING" id="356660.SAMN05444336_102495"/>
<keyword evidence="7" id="KW-1185">Reference proteome</keyword>
<dbReference type="AlphaFoldDB" id="A0A1H2WVP7"/>
<organism evidence="6 7">
    <name type="scientific">Albimonas donghaensis</name>
    <dbReference type="NCBI Taxonomy" id="356660"/>
    <lineage>
        <taxon>Bacteria</taxon>
        <taxon>Pseudomonadati</taxon>
        <taxon>Pseudomonadota</taxon>
        <taxon>Alphaproteobacteria</taxon>
        <taxon>Rhodobacterales</taxon>
        <taxon>Paracoccaceae</taxon>
        <taxon>Albimonas</taxon>
    </lineage>
</organism>
<dbReference type="PANTHER" id="PTHR46491">
    <property type="entry name" value="CDGSH IRON SULFUR DOMAIN PROTEIN HOMOLOG"/>
    <property type="match status" value="1"/>
</dbReference>
<reference evidence="6 7" key="1">
    <citation type="submission" date="2016-10" db="EMBL/GenBank/DDBJ databases">
        <authorList>
            <person name="de Groot N.N."/>
        </authorList>
    </citation>
    <scope>NUCLEOTIDE SEQUENCE [LARGE SCALE GENOMIC DNA]</scope>
    <source>
        <strain evidence="6 7">DSM 17890</strain>
    </source>
</reference>
<sequence>MTDTPSDAPVIAQKAPYGVEVAAGRTYFWCACGRSAKQPFCDGSHKGSDLAPVKWTAAEDGEVWFCGCKHTGAAPLCDGTHETL</sequence>
<dbReference type="RefSeq" id="WP_092680729.1">
    <property type="nucleotide sequence ID" value="NZ_FNMZ01000002.1"/>
</dbReference>